<evidence type="ECO:0000259" key="17">
    <source>
        <dbReference type="Pfam" id="PF00293"/>
    </source>
</evidence>
<evidence type="ECO:0000256" key="2">
    <source>
        <dbReference type="ARBA" id="ARBA00005582"/>
    </source>
</evidence>
<sequence>MSIPLKWEFPGGEIKPGETSEHCCCREIAGELAVQVPVYHTLVQGTHAYPDFTITLREHAAVVWKAGS</sequence>
<dbReference type="GO" id="GO:0006281">
    <property type="term" value="P:DNA repair"/>
    <property type="evidence" value="ECO:0007669"/>
    <property type="project" value="UniProtKB-KW"/>
</dbReference>
<dbReference type="InterPro" id="IPR000086">
    <property type="entry name" value="NUDIX_hydrolase_dom"/>
</dbReference>
<evidence type="ECO:0000256" key="9">
    <source>
        <dbReference type="ARBA" id="ARBA00023204"/>
    </source>
</evidence>
<comment type="cofactor">
    <cofactor evidence="1">
        <name>Mg(2+)</name>
        <dbReference type="ChEBI" id="CHEBI:18420"/>
    </cofactor>
</comment>
<accession>S0FT46</accession>
<dbReference type="EC" id="3.6.1.55" evidence="12"/>
<evidence type="ECO:0000256" key="13">
    <source>
        <dbReference type="ARBA" id="ARBA00040794"/>
    </source>
</evidence>
<keyword evidence="9" id="KW-0234">DNA repair</keyword>
<keyword evidence="6" id="KW-0227">DNA damage</keyword>
<evidence type="ECO:0000256" key="14">
    <source>
        <dbReference type="ARBA" id="ARBA00041592"/>
    </source>
</evidence>
<evidence type="ECO:0000256" key="7">
    <source>
        <dbReference type="ARBA" id="ARBA00022801"/>
    </source>
</evidence>
<keyword evidence="4" id="KW-0235">DNA replication</keyword>
<evidence type="ECO:0000256" key="1">
    <source>
        <dbReference type="ARBA" id="ARBA00001946"/>
    </source>
</evidence>
<evidence type="ECO:0000256" key="16">
    <source>
        <dbReference type="ARBA" id="ARBA00042798"/>
    </source>
</evidence>
<dbReference type="GO" id="GO:0044716">
    <property type="term" value="F:8-oxo-GDP phosphatase activity"/>
    <property type="evidence" value="ECO:0007669"/>
    <property type="project" value="TreeGrafter"/>
</dbReference>
<dbReference type="Gene3D" id="3.90.79.10">
    <property type="entry name" value="Nucleoside Triphosphate Pyrophosphohydrolase"/>
    <property type="match status" value="1"/>
</dbReference>
<comment type="catalytic activity">
    <reaction evidence="10">
        <text>8-oxo-dGTP + H2O = 8-oxo-dGMP + diphosphate + H(+)</text>
        <dbReference type="Rhea" id="RHEA:31575"/>
        <dbReference type="ChEBI" id="CHEBI:15377"/>
        <dbReference type="ChEBI" id="CHEBI:15378"/>
        <dbReference type="ChEBI" id="CHEBI:33019"/>
        <dbReference type="ChEBI" id="CHEBI:63224"/>
        <dbReference type="ChEBI" id="CHEBI:77896"/>
        <dbReference type="EC" id="3.6.1.55"/>
    </reaction>
</comment>
<dbReference type="AlphaFoldDB" id="S0FT46"/>
<keyword evidence="3" id="KW-0515">Mutator protein</keyword>
<dbReference type="Proteomes" id="UP000014216">
    <property type="component" value="Unassembled WGS sequence"/>
</dbReference>
<evidence type="ECO:0000256" key="12">
    <source>
        <dbReference type="ARBA" id="ARBA00038905"/>
    </source>
</evidence>
<dbReference type="GO" id="GO:0046872">
    <property type="term" value="F:metal ion binding"/>
    <property type="evidence" value="ECO:0007669"/>
    <property type="project" value="UniProtKB-KW"/>
</dbReference>
<organism evidence="18 19">
    <name type="scientific">Desulfotignum phosphitoxidans DSM 13687</name>
    <dbReference type="NCBI Taxonomy" id="1286635"/>
    <lineage>
        <taxon>Bacteria</taxon>
        <taxon>Pseudomonadati</taxon>
        <taxon>Thermodesulfobacteriota</taxon>
        <taxon>Desulfobacteria</taxon>
        <taxon>Desulfobacterales</taxon>
        <taxon>Desulfobacteraceae</taxon>
        <taxon>Desulfotignum</taxon>
    </lineage>
</organism>
<evidence type="ECO:0000256" key="15">
    <source>
        <dbReference type="ARBA" id="ARBA00041979"/>
    </source>
</evidence>
<keyword evidence="19" id="KW-1185">Reference proteome</keyword>
<evidence type="ECO:0000256" key="5">
    <source>
        <dbReference type="ARBA" id="ARBA00022723"/>
    </source>
</evidence>
<keyword evidence="7 18" id="KW-0378">Hydrolase</keyword>
<evidence type="ECO:0000256" key="11">
    <source>
        <dbReference type="ARBA" id="ARBA00036904"/>
    </source>
</evidence>
<dbReference type="PANTHER" id="PTHR47707">
    <property type="entry name" value="8-OXO-DGTP DIPHOSPHATASE"/>
    <property type="match status" value="1"/>
</dbReference>
<dbReference type="InterPro" id="IPR047127">
    <property type="entry name" value="MutT-like"/>
</dbReference>
<feature type="domain" description="Nudix hydrolase" evidence="17">
    <location>
        <begin position="6"/>
        <end position="61"/>
    </location>
</feature>
<dbReference type="InterPro" id="IPR015797">
    <property type="entry name" value="NUDIX_hydrolase-like_dom_sf"/>
</dbReference>
<dbReference type="OrthoDB" id="9810648at2"/>
<gene>
    <name evidence="18" type="ORF">Dpo_9c00950</name>
</gene>
<evidence type="ECO:0000256" key="8">
    <source>
        <dbReference type="ARBA" id="ARBA00022842"/>
    </source>
</evidence>
<dbReference type="GO" id="GO:0044715">
    <property type="term" value="F:8-oxo-dGDP phosphatase activity"/>
    <property type="evidence" value="ECO:0007669"/>
    <property type="project" value="TreeGrafter"/>
</dbReference>
<reference evidence="18 19" key="1">
    <citation type="journal article" date="2013" name="Genome Announc.">
        <title>Draft Genome Sequence of Desulfotignum phosphitoxidans DSM 13687 Strain FiPS-3.</title>
        <authorList>
            <person name="Poehlein A."/>
            <person name="Daniel R."/>
            <person name="Simeonova D.D."/>
        </authorList>
    </citation>
    <scope>NUCLEOTIDE SEQUENCE [LARGE SCALE GENOMIC DNA]</scope>
    <source>
        <strain evidence="18 19">DSM 13687</strain>
    </source>
</reference>
<evidence type="ECO:0000313" key="18">
    <source>
        <dbReference type="EMBL" id="EMS78263.1"/>
    </source>
</evidence>
<dbReference type="GO" id="GO:0006260">
    <property type="term" value="P:DNA replication"/>
    <property type="evidence" value="ECO:0007669"/>
    <property type="project" value="UniProtKB-KW"/>
</dbReference>
<dbReference type="SUPFAM" id="SSF55811">
    <property type="entry name" value="Nudix"/>
    <property type="match status" value="1"/>
</dbReference>
<dbReference type="GO" id="GO:0008413">
    <property type="term" value="F:8-oxo-7,8-dihydroguanosine triphosphate pyrophosphatase activity"/>
    <property type="evidence" value="ECO:0007669"/>
    <property type="project" value="TreeGrafter"/>
</dbReference>
<comment type="catalytic activity">
    <reaction evidence="11">
        <text>8-oxo-GTP + H2O = 8-oxo-GMP + diphosphate + H(+)</text>
        <dbReference type="Rhea" id="RHEA:67616"/>
        <dbReference type="ChEBI" id="CHEBI:15377"/>
        <dbReference type="ChEBI" id="CHEBI:15378"/>
        <dbReference type="ChEBI" id="CHEBI:33019"/>
        <dbReference type="ChEBI" id="CHEBI:143553"/>
        <dbReference type="ChEBI" id="CHEBI:145694"/>
    </reaction>
</comment>
<dbReference type="RefSeq" id="WP_006967694.1">
    <property type="nucleotide sequence ID" value="NZ_APJX01000009.1"/>
</dbReference>
<dbReference type="GO" id="GO:0035539">
    <property type="term" value="F:8-oxo-7,8-dihydrodeoxyguanosine triphosphate pyrophosphatase activity"/>
    <property type="evidence" value="ECO:0007669"/>
    <property type="project" value="UniProtKB-EC"/>
</dbReference>
<evidence type="ECO:0000256" key="3">
    <source>
        <dbReference type="ARBA" id="ARBA00022457"/>
    </source>
</evidence>
<comment type="caution">
    <text evidence="18">The sequence shown here is derived from an EMBL/GenBank/DDBJ whole genome shotgun (WGS) entry which is preliminary data.</text>
</comment>
<name>S0FT46_9BACT</name>
<evidence type="ECO:0000313" key="19">
    <source>
        <dbReference type="Proteomes" id="UP000014216"/>
    </source>
</evidence>
<keyword evidence="8" id="KW-0460">Magnesium</keyword>
<dbReference type="PANTHER" id="PTHR47707:SF1">
    <property type="entry name" value="NUDIX HYDROLASE FAMILY PROTEIN"/>
    <property type="match status" value="1"/>
</dbReference>
<proteinExistence type="inferred from homology"/>
<evidence type="ECO:0000256" key="10">
    <source>
        <dbReference type="ARBA" id="ARBA00035861"/>
    </source>
</evidence>
<evidence type="ECO:0000256" key="6">
    <source>
        <dbReference type="ARBA" id="ARBA00022763"/>
    </source>
</evidence>
<dbReference type="Pfam" id="PF00293">
    <property type="entry name" value="NUDIX"/>
    <property type="match status" value="1"/>
</dbReference>
<evidence type="ECO:0000256" key="4">
    <source>
        <dbReference type="ARBA" id="ARBA00022705"/>
    </source>
</evidence>
<keyword evidence="5" id="KW-0479">Metal-binding</keyword>
<protein>
    <recommendedName>
        <fullName evidence="13">8-oxo-dGTP diphosphatase</fullName>
        <ecNumber evidence="12">3.6.1.55</ecNumber>
    </recommendedName>
    <alternativeName>
        <fullName evidence="16">7,8-dihydro-8-oxoguanine-triphosphatase</fullName>
    </alternativeName>
    <alternativeName>
        <fullName evidence="15">Mutator protein MutT</fullName>
    </alternativeName>
    <alternativeName>
        <fullName evidence="14">dGTP pyrophosphohydrolase</fullName>
    </alternativeName>
</protein>
<dbReference type="EMBL" id="APJX01000009">
    <property type="protein sequence ID" value="EMS78263.1"/>
    <property type="molecule type" value="Genomic_DNA"/>
</dbReference>
<comment type="similarity">
    <text evidence="2">Belongs to the Nudix hydrolase family.</text>
</comment>